<proteinExistence type="inferred from homology"/>
<name>A0A8E5HLP1_USTVR</name>
<keyword evidence="1 4" id="KW-0378">Hydrolase</keyword>
<organism evidence="7 8">
    <name type="scientific">Ustilaginoidea virens</name>
    <name type="common">Rice false smut fungus</name>
    <name type="synonym">Villosiclava virens</name>
    <dbReference type="NCBI Taxonomy" id="1159556"/>
    <lineage>
        <taxon>Eukaryota</taxon>
        <taxon>Fungi</taxon>
        <taxon>Dikarya</taxon>
        <taxon>Ascomycota</taxon>
        <taxon>Pezizomycotina</taxon>
        <taxon>Sordariomycetes</taxon>
        <taxon>Hypocreomycetidae</taxon>
        <taxon>Hypocreales</taxon>
        <taxon>Clavicipitaceae</taxon>
        <taxon>Ustilaginoidea</taxon>
    </lineage>
</organism>
<evidence type="ECO:0000256" key="2">
    <source>
        <dbReference type="ARBA" id="ARBA00022963"/>
    </source>
</evidence>
<dbReference type="PANTHER" id="PTHR10272:SF11">
    <property type="entry name" value="PHOSPHOLIPASE-RELATED"/>
    <property type="match status" value="1"/>
</dbReference>
<dbReference type="EC" id="3.1.1.47" evidence="4"/>
<protein>
    <recommendedName>
        <fullName evidence="4">Putative phospholipase</fullName>
        <ecNumber evidence="4">3.1.1.47</ecNumber>
    </recommendedName>
</protein>
<gene>
    <name evidence="7" type="ORF">UV8b_01829</name>
</gene>
<evidence type="ECO:0000313" key="8">
    <source>
        <dbReference type="Proteomes" id="UP000027002"/>
    </source>
</evidence>
<comment type="similarity">
    <text evidence="4">Belongs to the serine esterase family.</text>
</comment>
<keyword evidence="2 4" id="KW-0442">Lipid degradation</keyword>
<dbReference type="GeneID" id="66062607"/>
<dbReference type="Proteomes" id="UP000027002">
    <property type="component" value="Chromosome 2"/>
</dbReference>
<evidence type="ECO:0000256" key="5">
    <source>
        <dbReference type="PIRSR" id="PIRSR018169-1"/>
    </source>
</evidence>
<comment type="catalytic activity">
    <reaction evidence="4">
        <text>a 1-O-alkyl-2-acetyl-sn-glycero-3-phosphocholine + H2O = a 1-O-alkyl-sn-glycero-3-phosphocholine + acetate + H(+)</text>
        <dbReference type="Rhea" id="RHEA:17777"/>
        <dbReference type="ChEBI" id="CHEBI:15377"/>
        <dbReference type="ChEBI" id="CHEBI:15378"/>
        <dbReference type="ChEBI" id="CHEBI:30089"/>
        <dbReference type="ChEBI" id="CHEBI:30909"/>
        <dbReference type="ChEBI" id="CHEBI:36707"/>
        <dbReference type="EC" id="3.1.1.47"/>
    </reaction>
</comment>
<dbReference type="SUPFAM" id="SSF53474">
    <property type="entry name" value="alpha/beta-Hydrolases"/>
    <property type="match status" value="1"/>
</dbReference>
<keyword evidence="8" id="KW-1185">Reference proteome</keyword>
<evidence type="ECO:0000256" key="1">
    <source>
        <dbReference type="ARBA" id="ARBA00022801"/>
    </source>
</evidence>
<sequence>MPSDCPRPSDASSGSDSHPASRPVSRPVSPVSRVARLARLARLARPRLTPSYVLAHVALYLLACLLLQTSPLATALPGYTGPHAVGTVDLELPLARPVVTSPAVRKLDASPAFRLETVLLSLYYPTAQGLRSPPRRRRHHHHHYWVPRPVHLTARGFARFAGVDNPVARCLCWLAVWLGAGFVTIPAEVDAPLLPEHAGPLPVVVFSHGMAGSRTHYSHYLGELASRGVVAAAVEHRDGSSPATVVQRAAAAAAAASSSSARPVVHFDQSDLLHPDGSAVSLPQLKAQQLAFRDAELLQALAVLRALHAGNGSALHAASSRGEGAHLPSFRGRLDLAALVLAGHSYGATGALQALAHPSAAHVAGAIVLDPGKQSGPLRDQVRVPLLVVHSDAWSRAATDFFGRPHFDAVRDLAAGALARTNAAWFLTILGTSHPSVTDAPLLYPLLMRWAAGAKLGAREALTQYVGVSLDFIHFIKTGRRGDGMLGQNVTHETYDKWVSKERQQSYPEDLARLWQVHVSPAPRDQGNPME</sequence>
<dbReference type="KEGG" id="uvi:66062607"/>
<feature type="active site" description="Charge relay system" evidence="5">
    <location>
        <position position="434"/>
    </location>
</feature>
<dbReference type="AlphaFoldDB" id="A0A8E5HLP1"/>
<reference evidence="7" key="1">
    <citation type="submission" date="2020-03" db="EMBL/GenBank/DDBJ databases">
        <title>A mixture of massive structural variations and highly conserved coding sequences in Ustilaginoidea virens genome.</title>
        <authorList>
            <person name="Zhang K."/>
            <person name="Zhao Z."/>
            <person name="Zhang Z."/>
            <person name="Li Y."/>
            <person name="Hsiang T."/>
            <person name="Sun W."/>
        </authorList>
    </citation>
    <scope>NUCLEOTIDE SEQUENCE</scope>
    <source>
        <strain evidence="7">UV-8b</strain>
    </source>
</reference>
<dbReference type="OrthoDB" id="2363873at2759"/>
<dbReference type="GO" id="GO:0016042">
    <property type="term" value="P:lipid catabolic process"/>
    <property type="evidence" value="ECO:0007669"/>
    <property type="project" value="UniProtKB-KW"/>
</dbReference>
<dbReference type="RefSeq" id="XP_042995261.1">
    <property type="nucleotide sequence ID" value="XM_043139327.1"/>
</dbReference>
<evidence type="ECO:0000256" key="4">
    <source>
        <dbReference type="PIRNR" id="PIRNR018169"/>
    </source>
</evidence>
<dbReference type="PIRSF" id="PIRSF018169">
    <property type="entry name" value="PAF_acetylhydrolase"/>
    <property type="match status" value="1"/>
</dbReference>
<evidence type="ECO:0000256" key="3">
    <source>
        <dbReference type="ARBA" id="ARBA00023098"/>
    </source>
</evidence>
<dbReference type="PANTHER" id="PTHR10272">
    <property type="entry name" value="PLATELET-ACTIVATING FACTOR ACETYLHYDROLASE"/>
    <property type="match status" value="1"/>
</dbReference>
<evidence type="ECO:0000313" key="7">
    <source>
        <dbReference type="EMBL" id="QUC17588.1"/>
    </source>
</evidence>
<accession>A0A8E5HLP1</accession>
<dbReference type="Gene3D" id="3.40.50.1820">
    <property type="entry name" value="alpha/beta hydrolase"/>
    <property type="match status" value="1"/>
</dbReference>
<dbReference type="InterPro" id="IPR016715">
    <property type="entry name" value="PAF_acetylhydro_eukaryote"/>
</dbReference>
<keyword evidence="3 4" id="KW-0443">Lipid metabolism</keyword>
<feature type="active site" description="Nucleophile" evidence="5">
    <location>
        <position position="345"/>
    </location>
</feature>
<feature type="active site" description="Charge relay system" evidence="5">
    <location>
        <position position="370"/>
    </location>
</feature>
<dbReference type="Pfam" id="PF03403">
    <property type="entry name" value="PAF-AH_p_II"/>
    <property type="match status" value="1"/>
</dbReference>
<dbReference type="GO" id="GO:0003847">
    <property type="term" value="F:1-alkyl-2-acetylglycerophosphocholine esterase activity"/>
    <property type="evidence" value="ECO:0007669"/>
    <property type="project" value="UniProtKB-UniRule"/>
</dbReference>
<evidence type="ECO:0000256" key="6">
    <source>
        <dbReference type="SAM" id="MobiDB-lite"/>
    </source>
</evidence>
<dbReference type="EMBL" id="CP072754">
    <property type="protein sequence ID" value="QUC17588.1"/>
    <property type="molecule type" value="Genomic_DNA"/>
</dbReference>
<dbReference type="InterPro" id="IPR029058">
    <property type="entry name" value="AB_hydrolase_fold"/>
</dbReference>
<feature type="region of interest" description="Disordered" evidence="6">
    <location>
        <begin position="1"/>
        <end position="28"/>
    </location>
</feature>